<gene>
    <name evidence="2" type="ORF">AB1Y20_003622</name>
</gene>
<dbReference type="EMBL" id="JBGBPQ010000012">
    <property type="protein sequence ID" value="KAL1514524.1"/>
    <property type="molecule type" value="Genomic_DNA"/>
</dbReference>
<evidence type="ECO:0000313" key="2">
    <source>
        <dbReference type="EMBL" id="KAL1514524.1"/>
    </source>
</evidence>
<organism evidence="2 3">
    <name type="scientific">Prymnesium parvum</name>
    <name type="common">Toxic golden alga</name>
    <dbReference type="NCBI Taxonomy" id="97485"/>
    <lineage>
        <taxon>Eukaryota</taxon>
        <taxon>Haptista</taxon>
        <taxon>Haptophyta</taxon>
        <taxon>Prymnesiophyceae</taxon>
        <taxon>Prymnesiales</taxon>
        <taxon>Prymnesiaceae</taxon>
        <taxon>Prymnesium</taxon>
    </lineage>
</organism>
<dbReference type="Pfam" id="PF10262">
    <property type="entry name" value="Rdx"/>
    <property type="match status" value="1"/>
</dbReference>
<dbReference type="InterPro" id="IPR036249">
    <property type="entry name" value="Thioredoxin-like_sf"/>
</dbReference>
<name>A0AB34J7H4_PRYPA</name>
<dbReference type="AlphaFoldDB" id="A0AB34J7H4"/>
<evidence type="ECO:0008006" key="4">
    <source>
        <dbReference type="Google" id="ProtNLM"/>
    </source>
</evidence>
<evidence type="ECO:0000256" key="1">
    <source>
        <dbReference type="ARBA" id="ARBA00023284"/>
    </source>
</evidence>
<dbReference type="NCBIfam" id="TIGR02174">
    <property type="entry name" value="CXXU_selWTH"/>
    <property type="match status" value="1"/>
</dbReference>
<comment type="caution">
    <text evidence="2">The sequence shown here is derived from an EMBL/GenBank/DDBJ whole genome shotgun (WGS) entry which is preliminary data.</text>
</comment>
<accession>A0AB34J7H4</accession>
<dbReference type="Gene3D" id="3.40.30.10">
    <property type="entry name" value="Glutaredoxin"/>
    <property type="match status" value="1"/>
</dbReference>
<proteinExistence type="predicted"/>
<reference evidence="2 3" key="1">
    <citation type="journal article" date="2024" name="Science">
        <title>Giant polyketide synthase enzymes in the biosynthesis of giant marine polyether toxins.</title>
        <authorList>
            <person name="Fallon T.R."/>
            <person name="Shende V.V."/>
            <person name="Wierzbicki I.H."/>
            <person name="Pendleton A.L."/>
            <person name="Watervoot N.F."/>
            <person name="Auber R.P."/>
            <person name="Gonzalez D.J."/>
            <person name="Wisecaver J.H."/>
            <person name="Moore B.S."/>
        </authorList>
    </citation>
    <scope>NUCLEOTIDE SEQUENCE [LARGE SCALE GENOMIC DNA]</scope>
    <source>
        <strain evidence="2 3">12B1</strain>
    </source>
</reference>
<dbReference type="Proteomes" id="UP001515480">
    <property type="component" value="Unassembled WGS sequence"/>
</dbReference>
<protein>
    <recommendedName>
        <fullName evidence="4">Selenoprotein W</fullName>
    </recommendedName>
</protein>
<dbReference type="SUPFAM" id="SSF52833">
    <property type="entry name" value="Thioredoxin-like"/>
    <property type="match status" value="1"/>
</dbReference>
<sequence>MGRRRRVGLGGFSTNLPESAPSLSYRYAAALTSFLEDEFHSKVAVTSAPTPCTTGAFEVKANGTLIHSKLTKGHGKCETDAELDAILETIQAML</sequence>
<evidence type="ECO:0000313" key="3">
    <source>
        <dbReference type="Proteomes" id="UP001515480"/>
    </source>
</evidence>
<keyword evidence="1" id="KW-0676">Redox-active center</keyword>
<keyword evidence="3" id="KW-1185">Reference proteome</keyword>
<dbReference type="InterPro" id="IPR011893">
    <property type="entry name" value="Selenoprotein_Rdx-typ"/>
</dbReference>